<feature type="domain" description="CMP/dCMP-type deaminase" evidence="2">
    <location>
        <begin position="63"/>
        <end position="216"/>
    </location>
</feature>
<gene>
    <name evidence="3" type="ORF">POLS_LOCUS359</name>
</gene>
<proteinExistence type="predicted"/>
<dbReference type="InterPro" id="IPR002125">
    <property type="entry name" value="CMP_dCMP_dom"/>
</dbReference>
<keyword evidence="4" id="KW-1185">Reference proteome</keyword>
<name>A0A9W4ML76_PENOL</name>
<dbReference type="EMBL" id="CAJVOS010000007">
    <property type="protein sequence ID" value="CAG7947914.1"/>
    <property type="molecule type" value="Genomic_DNA"/>
</dbReference>
<dbReference type="Gene3D" id="3.40.140.10">
    <property type="entry name" value="Cytidine Deaminase, domain 2"/>
    <property type="match status" value="1"/>
</dbReference>
<comment type="caution">
    <text evidence="3">The sequence shown here is derived from an EMBL/GenBank/DDBJ whole genome shotgun (WGS) entry which is preliminary data.</text>
</comment>
<dbReference type="OrthoDB" id="252265at2759"/>
<evidence type="ECO:0000256" key="1">
    <source>
        <dbReference type="SAM" id="MobiDB-lite"/>
    </source>
</evidence>
<evidence type="ECO:0000259" key="2">
    <source>
        <dbReference type="PROSITE" id="PS51747"/>
    </source>
</evidence>
<dbReference type="InterPro" id="IPR016193">
    <property type="entry name" value="Cytidine_deaminase-like"/>
</dbReference>
<dbReference type="SUPFAM" id="SSF53927">
    <property type="entry name" value="Cytidine deaminase-like"/>
    <property type="match status" value="1"/>
</dbReference>
<dbReference type="PROSITE" id="PS51747">
    <property type="entry name" value="CYT_DCMP_DEAMINASES_2"/>
    <property type="match status" value="1"/>
</dbReference>
<dbReference type="GO" id="GO:0003824">
    <property type="term" value="F:catalytic activity"/>
    <property type="evidence" value="ECO:0007669"/>
    <property type="project" value="InterPro"/>
</dbReference>
<dbReference type="Proteomes" id="UP001153618">
    <property type="component" value="Unassembled WGS sequence"/>
</dbReference>
<organism evidence="3 4">
    <name type="scientific">Penicillium olsonii</name>
    <dbReference type="NCBI Taxonomy" id="99116"/>
    <lineage>
        <taxon>Eukaryota</taxon>
        <taxon>Fungi</taxon>
        <taxon>Dikarya</taxon>
        <taxon>Ascomycota</taxon>
        <taxon>Pezizomycotina</taxon>
        <taxon>Eurotiomycetes</taxon>
        <taxon>Eurotiomycetidae</taxon>
        <taxon>Eurotiales</taxon>
        <taxon>Aspergillaceae</taxon>
        <taxon>Penicillium</taxon>
    </lineage>
</organism>
<dbReference type="AlphaFoldDB" id="A0A9W4ML76"/>
<dbReference type="GO" id="GO:0006139">
    <property type="term" value="P:nucleobase-containing compound metabolic process"/>
    <property type="evidence" value="ECO:0007669"/>
    <property type="project" value="UniProtKB-ARBA"/>
</dbReference>
<feature type="region of interest" description="Disordered" evidence="1">
    <location>
        <begin position="252"/>
        <end position="283"/>
    </location>
</feature>
<protein>
    <recommendedName>
        <fullName evidence="2">CMP/dCMP-type deaminase domain-containing protein</fullName>
    </recommendedName>
</protein>
<evidence type="ECO:0000313" key="3">
    <source>
        <dbReference type="EMBL" id="CAG7947914.1"/>
    </source>
</evidence>
<evidence type="ECO:0000313" key="4">
    <source>
        <dbReference type="Proteomes" id="UP001153618"/>
    </source>
</evidence>
<accession>A0A9W4ML76</accession>
<dbReference type="Pfam" id="PF18785">
    <property type="entry name" value="Inv-AAD"/>
    <property type="match status" value="1"/>
</dbReference>
<sequence>MFLPLPTFARLSAVNSLLTQLSYHTLLLISVYNLRLRYSFHQSHPATAKDQSQITSPTMTTSSPHLPYLQKCLSLAEQSPPRPTNFRVGAILLSRKDNDPTFADDRILSTGYTMELVGNTHAEQCCFSNYAAVHKVSDDEVASVLPVESGRKLIMYVTMEPCGKRLSGNAPCAQRIARTTAGHEGVHKVYFGVKEPETFVGQSEGCRMLTEAGIEWEHVGGLEREILTVAFAGHENGAEEVRAALGDKGNTADESLEERQRQEAQQPRNPKKRMMEGETNIYM</sequence>
<reference evidence="3" key="1">
    <citation type="submission" date="2021-07" db="EMBL/GenBank/DDBJ databases">
        <authorList>
            <person name="Branca A.L. A."/>
        </authorList>
    </citation>
    <scope>NUCLEOTIDE SEQUENCE</scope>
</reference>